<evidence type="ECO:0000256" key="6">
    <source>
        <dbReference type="ARBA" id="ARBA00023002"/>
    </source>
</evidence>
<dbReference type="InterPro" id="IPR017941">
    <property type="entry name" value="Rieske_2Fe-2S"/>
</dbReference>
<evidence type="ECO:0000256" key="10">
    <source>
        <dbReference type="SAM" id="MobiDB-lite"/>
    </source>
</evidence>
<keyword evidence="3" id="KW-0479">Metal-binding</keyword>
<dbReference type="PRINTS" id="PR00090">
    <property type="entry name" value="RNGDIOXGNASE"/>
</dbReference>
<gene>
    <name evidence="12" type="ordered locus">Bpet3738</name>
</gene>
<dbReference type="SUPFAM" id="SSF55961">
    <property type="entry name" value="Bet v1-like"/>
    <property type="match status" value="1"/>
</dbReference>
<evidence type="ECO:0000256" key="1">
    <source>
        <dbReference type="ARBA" id="ARBA00008751"/>
    </source>
</evidence>
<evidence type="ECO:0000256" key="3">
    <source>
        <dbReference type="ARBA" id="ARBA00022723"/>
    </source>
</evidence>
<dbReference type="SMR" id="A9I2P0"/>
<dbReference type="PROSITE" id="PS51296">
    <property type="entry name" value="RIESKE"/>
    <property type="match status" value="1"/>
</dbReference>
<evidence type="ECO:0000256" key="7">
    <source>
        <dbReference type="ARBA" id="ARBA00023004"/>
    </source>
</evidence>
<dbReference type="PROSITE" id="PS00570">
    <property type="entry name" value="RING_HYDROXYL_ALPHA"/>
    <property type="match status" value="1"/>
</dbReference>
<dbReference type="Pfam" id="PF00848">
    <property type="entry name" value="Ring_hydroxyl_A"/>
    <property type="match status" value="1"/>
</dbReference>
<keyword evidence="6 12" id="KW-0560">Oxidoreductase</keyword>
<evidence type="ECO:0000313" key="13">
    <source>
        <dbReference type="Proteomes" id="UP000001225"/>
    </source>
</evidence>
<keyword evidence="7" id="KW-0408">Iron</keyword>
<dbReference type="GO" id="GO:0051213">
    <property type="term" value="F:dioxygenase activity"/>
    <property type="evidence" value="ECO:0007669"/>
    <property type="project" value="UniProtKB-KW"/>
</dbReference>
<dbReference type="InterPro" id="IPR015879">
    <property type="entry name" value="Ring_hydroxy_dOase_asu_C_dom"/>
</dbReference>
<comment type="similarity">
    <text evidence="1">Belongs to the bacterial ring-hydroxylating dioxygenase alpha subunit family.</text>
</comment>
<keyword evidence="8" id="KW-0411">Iron-sulfur</keyword>
<sequence>MSLEDVAIGCRSSKTKASSVWSTTSSTRRTDLKTEALIDFETAQSPTTHPSTTMKREETMNHTDTSPIKLRKNWNAREMQALFDERAGRIDPRIYTDEDLYQIELERVFGRSWLLLGHETQIKKPGDYTTNYMGEDPVLVVRQKDGSIAVFLNQCRHRGMRICRSDAGNAKAFTCSYHGWAYDTAGNLVNVPFEAESFPCLDKKEWSPLKARVATYKGLIFANWDHDAPDLDTYLGEAKFYMDHMLDRTEAGTEAIPGVQKWVIPCNWKFAAEQFCSDAYHACTTSHLSGILAGLPDGVELADHAPPTVGKQYRAPWGGHGTGFFIGAPNLLLAMMGPKITSYWTEGPASEKAAQRLGSVERGSKLMVEHMTVFPTCSFLLGPNTVRTWHPRGPNEVEVWAFTVVDADAPDDIKEEFRRQTLRTFSAGGVFEQDDGENWVEIQHILRGHKARSRPFNAEMSMGQTIDDDPVYPGRISNNVFSDEAARGMYAQWLRMMTSSDWAALNATR</sequence>
<dbReference type="PANTHER" id="PTHR43756:SF1">
    <property type="entry name" value="3-PHENYLPROPIONATE_CINNAMIC ACID DIOXYGENASE SUBUNIT ALPHA"/>
    <property type="match status" value="1"/>
</dbReference>
<dbReference type="STRING" id="94624.Bpet3738"/>
<proteinExistence type="inferred from homology"/>
<keyword evidence="13" id="KW-1185">Reference proteome</keyword>
<evidence type="ECO:0000256" key="8">
    <source>
        <dbReference type="ARBA" id="ARBA00023014"/>
    </source>
</evidence>
<evidence type="ECO:0000259" key="11">
    <source>
        <dbReference type="PROSITE" id="PS51296"/>
    </source>
</evidence>
<evidence type="ECO:0000256" key="2">
    <source>
        <dbReference type="ARBA" id="ARBA00022714"/>
    </source>
</evidence>
<dbReference type="GO" id="GO:0051537">
    <property type="term" value="F:2 iron, 2 sulfur cluster binding"/>
    <property type="evidence" value="ECO:0007669"/>
    <property type="project" value="UniProtKB-KW"/>
</dbReference>
<evidence type="ECO:0000256" key="4">
    <source>
        <dbReference type="ARBA" id="ARBA00022797"/>
    </source>
</evidence>
<evidence type="ECO:0000256" key="5">
    <source>
        <dbReference type="ARBA" id="ARBA00022964"/>
    </source>
</evidence>
<evidence type="ECO:0000256" key="9">
    <source>
        <dbReference type="ARBA" id="ARBA00023027"/>
    </source>
</evidence>
<dbReference type="CDD" id="cd08881">
    <property type="entry name" value="RHO_alpha_C_NDO-like"/>
    <property type="match status" value="1"/>
</dbReference>
<keyword evidence="2" id="KW-0001">2Fe-2S</keyword>
<name>A9I2P0_BORPD</name>
<dbReference type="SUPFAM" id="SSF50022">
    <property type="entry name" value="ISP domain"/>
    <property type="match status" value="1"/>
</dbReference>
<organism evidence="12 13">
    <name type="scientific">Bordetella petrii (strain ATCC BAA-461 / DSM 12804 / CCUG 43448 / CIP 107267 / Se-1111R)</name>
    <dbReference type="NCBI Taxonomy" id="340100"/>
    <lineage>
        <taxon>Bacteria</taxon>
        <taxon>Pseudomonadati</taxon>
        <taxon>Pseudomonadota</taxon>
        <taxon>Betaproteobacteria</taxon>
        <taxon>Burkholderiales</taxon>
        <taxon>Alcaligenaceae</taxon>
        <taxon>Bordetella</taxon>
    </lineage>
</organism>
<dbReference type="Proteomes" id="UP000001225">
    <property type="component" value="Chromosome"/>
</dbReference>
<dbReference type="Pfam" id="PF00355">
    <property type="entry name" value="Rieske"/>
    <property type="match status" value="1"/>
</dbReference>
<dbReference type="Gene3D" id="2.102.10.10">
    <property type="entry name" value="Rieske [2Fe-2S] iron-sulphur domain"/>
    <property type="match status" value="1"/>
</dbReference>
<dbReference type="GO" id="GO:0005506">
    <property type="term" value="F:iron ion binding"/>
    <property type="evidence" value="ECO:0007669"/>
    <property type="project" value="InterPro"/>
</dbReference>
<protein>
    <submittedName>
        <fullName evidence="12">Large terminal subunit of phenylpropionate dioxygenase</fullName>
        <ecNumber evidence="12">1.14.1.-</ecNumber>
    </submittedName>
</protein>
<feature type="region of interest" description="Disordered" evidence="10">
    <location>
        <begin position="45"/>
        <end position="65"/>
    </location>
</feature>
<keyword evidence="4" id="KW-0058">Aromatic hydrocarbons catabolism</keyword>
<keyword evidence="9" id="KW-0520">NAD</keyword>
<dbReference type="CDD" id="cd03472">
    <property type="entry name" value="Rieske_RO_Alpha_BPDO_like"/>
    <property type="match status" value="1"/>
</dbReference>
<dbReference type="AlphaFoldDB" id="A9I2P0"/>
<dbReference type="Gene3D" id="3.90.380.10">
    <property type="entry name" value="Naphthalene 1,2-dioxygenase Alpha Subunit, Chain A, domain 1"/>
    <property type="match status" value="1"/>
</dbReference>
<dbReference type="InterPro" id="IPR015881">
    <property type="entry name" value="ARHD_Rieske_2Fe_2S"/>
</dbReference>
<accession>A9I2P0</accession>
<dbReference type="KEGG" id="bpt:Bpet3738"/>
<keyword evidence="5 12" id="KW-0223">Dioxygenase</keyword>
<dbReference type="InterPro" id="IPR043266">
    <property type="entry name" value="RHO_NdoB-like_C"/>
</dbReference>
<dbReference type="PANTHER" id="PTHR43756">
    <property type="entry name" value="CHOLINE MONOOXYGENASE, CHLOROPLASTIC"/>
    <property type="match status" value="1"/>
</dbReference>
<evidence type="ECO:0000313" key="12">
    <source>
        <dbReference type="EMBL" id="CAP44081.1"/>
    </source>
</evidence>
<dbReference type="InterPro" id="IPR001663">
    <property type="entry name" value="Rng_hydr_dOase-A"/>
</dbReference>
<dbReference type="InterPro" id="IPR036922">
    <property type="entry name" value="Rieske_2Fe-2S_sf"/>
</dbReference>
<reference evidence="12 13" key="1">
    <citation type="journal article" date="2008" name="BMC Genomics">
        <title>The missing link: Bordetella petrii is endowed with both the metabolic versatility of environmental bacteria and virulence traits of pathogenic Bordetellae.</title>
        <authorList>
            <person name="Gross R."/>
            <person name="Guzman C.A."/>
            <person name="Sebaihia M."/>
            <person name="Martins Dos Santos V.A."/>
            <person name="Pieper D.H."/>
            <person name="Koebnik R."/>
            <person name="Lechner M."/>
            <person name="Bartels D."/>
            <person name="Buhrmester J."/>
            <person name="Choudhuri J.V."/>
            <person name="Ebensen T."/>
            <person name="Gaigalat L."/>
            <person name="Herrmann S."/>
            <person name="Khachane A.N."/>
            <person name="Larisch C."/>
            <person name="Link S."/>
            <person name="Linke B."/>
            <person name="Meyer F."/>
            <person name="Mormann S."/>
            <person name="Nakunst D."/>
            <person name="Rueckert C."/>
            <person name="Schneiker-Bekel S."/>
            <person name="Schulze K."/>
            <person name="Vorhoelter F.J."/>
            <person name="Yevsa T."/>
            <person name="Engle J.T."/>
            <person name="Goldman W.E."/>
            <person name="Puehler A."/>
            <person name="Goebel U.B."/>
            <person name="Goesmann A."/>
            <person name="Bloecker H."/>
            <person name="Kaiser O."/>
            <person name="Martinez-Arias R."/>
        </authorList>
    </citation>
    <scope>NUCLEOTIDE SEQUENCE [LARGE SCALE GENOMIC DNA]</scope>
    <source>
        <strain evidence="13">ATCC BAA-461 / DSM 12804 / CCUG 43448 / CIP 107267 / Se-1111R</strain>
    </source>
</reference>
<feature type="domain" description="Rieske" evidence="11">
    <location>
        <begin position="113"/>
        <end position="222"/>
    </location>
</feature>
<dbReference type="eggNOG" id="COG4638">
    <property type="taxonomic scope" value="Bacteria"/>
</dbReference>
<dbReference type="EC" id="1.14.1.-" evidence="12"/>
<dbReference type="EMBL" id="AM902716">
    <property type="protein sequence ID" value="CAP44081.1"/>
    <property type="molecule type" value="Genomic_DNA"/>
</dbReference>